<gene>
    <name evidence="9" type="primary">can</name>
    <name evidence="9" type="ORF">ACFOSS_03685</name>
</gene>
<dbReference type="InterPro" id="IPR015892">
    <property type="entry name" value="Carbonic_anhydrase_CS"/>
</dbReference>
<keyword evidence="10" id="KW-1185">Reference proteome</keyword>
<dbReference type="RefSeq" id="WP_377150706.1">
    <property type="nucleotide sequence ID" value="NZ_JBHSAF010000002.1"/>
</dbReference>
<organism evidence="9 10">
    <name type="scientific">Pseudaeromonas sharmana</name>
    <dbReference type="NCBI Taxonomy" id="328412"/>
    <lineage>
        <taxon>Bacteria</taxon>
        <taxon>Pseudomonadati</taxon>
        <taxon>Pseudomonadota</taxon>
        <taxon>Gammaproteobacteria</taxon>
        <taxon>Aeromonadales</taxon>
        <taxon>Aeromonadaceae</taxon>
        <taxon>Pseudaeromonas</taxon>
    </lineage>
</organism>
<dbReference type="Proteomes" id="UP001595692">
    <property type="component" value="Unassembled WGS sequence"/>
</dbReference>
<dbReference type="CDD" id="cd00883">
    <property type="entry name" value="beta_CA_cladeA"/>
    <property type="match status" value="1"/>
</dbReference>
<keyword evidence="4" id="KW-0479">Metal-binding</keyword>
<evidence type="ECO:0000256" key="2">
    <source>
        <dbReference type="ARBA" id="ARBA00006217"/>
    </source>
</evidence>
<reference evidence="10" key="1">
    <citation type="journal article" date="2019" name="Int. J. Syst. Evol. Microbiol.">
        <title>The Global Catalogue of Microorganisms (GCM) 10K type strain sequencing project: providing services to taxonomists for standard genome sequencing and annotation.</title>
        <authorList>
            <consortium name="The Broad Institute Genomics Platform"/>
            <consortium name="The Broad Institute Genome Sequencing Center for Infectious Disease"/>
            <person name="Wu L."/>
            <person name="Ma J."/>
        </authorList>
    </citation>
    <scope>NUCLEOTIDE SEQUENCE [LARGE SCALE GENOMIC DNA]</scope>
    <source>
        <strain evidence="10">CCUG 54939</strain>
    </source>
</reference>
<protein>
    <recommendedName>
        <fullName evidence="3 8">Carbonic anhydrase</fullName>
        <ecNumber evidence="3 8">4.2.1.1</ecNumber>
    </recommendedName>
    <alternativeName>
        <fullName evidence="8">Carbonate dehydratase</fullName>
    </alternativeName>
</protein>
<proteinExistence type="inferred from homology"/>
<dbReference type="PROSITE" id="PS00705">
    <property type="entry name" value="PROK_CO2_ANHYDRASE_2"/>
    <property type="match status" value="1"/>
</dbReference>
<keyword evidence="6 8" id="KW-0456">Lyase</keyword>
<evidence type="ECO:0000256" key="6">
    <source>
        <dbReference type="ARBA" id="ARBA00023239"/>
    </source>
</evidence>
<keyword evidence="5 8" id="KW-0862">Zinc</keyword>
<comment type="similarity">
    <text evidence="2 8">Belongs to the beta-class carbonic anhydrase family.</text>
</comment>
<dbReference type="EC" id="4.2.1.1" evidence="3 8"/>
<dbReference type="InterPro" id="IPR036874">
    <property type="entry name" value="Carbonic_anhydrase_sf"/>
</dbReference>
<dbReference type="PROSITE" id="PS00704">
    <property type="entry name" value="PROK_CO2_ANHYDRASE_1"/>
    <property type="match status" value="1"/>
</dbReference>
<evidence type="ECO:0000256" key="7">
    <source>
        <dbReference type="ARBA" id="ARBA00048348"/>
    </source>
</evidence>
<evidence type="ECO:0000256" key="1">
    <source>
        <dbReference type="ARBA" id="ARBA00001947"/>
    </source>
</evidence>
<comment type="cofactor">
    <cofactor evidence="1">
        <name>Zn(2+)</name>
        <dbReference type="ChEBI" id="CHEBI:29105"/>
    </cofactor>
</comment>
<sequence length="224" mass="25659">MRLLNHLFEQNRSWAEKIKAEDPHFFEKLSRQQAPEYLWIGCSDSRVPANELLGLLPGDVFVHRNVANLVIHTDFNCLSVIQYAIDVLKVKHIIVCGHYGCGGVVAAMGNDEHGLIDNWLRNIKDIYFKYREQIEEIVDVRERQDFLCELNVLEQVANVCCTTIVQNAWKRGQELAIHGWIYGLQDGLLRDLGVTINALDQIPDVYRSSRDIVTQYHSPDAGKD</sequence>
<comment type="caution">
    <text evidence="9">The sequence shown here is derived from an EMBL/GenBank/DDBJ whole genome shotgun (WGS) entry which is preliminary data.</text>
</comment>
<dbReference type="SMART" id="SM00947">
    <property type="entry name" value="Pro_CA"/>
    <property type="match status" value="1"/>
</dbReference>
<evidence type="ECO:0000313" key="10">
    <source>
        <dbReference type="Proteomes" id="UP001595692"/>
    </source>
</evidence>
<dbReference type="EMBL" id="JBHSAF010000002">
    <property type="protein sequence ID" value="MFC3912571.1"/>
    <property type="molecule type" value="Genomic_DNA"/>
</dbReference>
<comment type="function">
    <text evidence="8">Reversible hydration of carbon dioxide.</text>
</comment>
<evidence type="ECO:0000256" key="4">
    <source>
        <dbReference type="ARBA" id="ARBA00022723"/>
    </source>
</evidence>
<name>A0ABV8CK65_9GAMM</name>
<evidence type="ECO:0000256" key="3">
    <source>
        <dbReference type="ARBA" id="ARBA00012925"/>
    </source>
</evidence>
<dbReference type="Pfam" id="PF00484">
    <property type="entry name" value="Pro_CA"/>
    <property type="match status" value="1"/>
</dbReference>
<dbReference type="PANTHER" id="PTHR11002:SF76">
    <property type="entry name" value="CARBONIC ANHYDRASE"/>
    <property type="match status" value="1"/>
</dbReference>
<evidence type="ECO:0000256" key="8">
    <source>
        <dbReference type="RuleBase" id="RU003956"/>
    </source>
</evidence>
<dbReference type="SUPFAM" id="SSF53056">
    <property type="entry name" value="beta-carbonic anhydrase, cab"/>
    <property type="match status" value="1"/>
</dbReference>
<evidence type="ECO:0000256" key="5">
    <source>
        <dbReference type="ARBA" id="ARBA00022833"/>
    </source>
</evidence>
<evidence type="ECO:0000313" key="9">
    <source>
        <dbReference type="EMBL" id="MFC3912571.1"/>
    </source>
</evidence>
<dbReference type="InterPro" id="IPR001765">
    <property type="entry name" value="Carbonic_anhydrase"/>
</dbReference>
<comment type="catalytic activity">
    <reaction evidence="7 8">
        <text>hydrogencarbonate + H(+) = CO2 + H2O</text>
        <dbReference type="Rhea" id="RHEA:10748"/>
        <dbReference type="ChEBI" id="CHEBI:15377"/>
        <dbReference type="ChEBI" id="CHEBI:15378"/>
        <dbReference type="ChEBI" id="CHEBI:16526"/>
        <dbReference type="ChEBI" id="CHEBI:17544"/>
        <dbReference type="EC" id="4.2.1.1"/>
    </reaction>
</comment>
<accession>A0ABV8CK65</accession>
<dbReference type="PANTHER" id="PTHR11002">
    <property type="entry name" value="CARBONIC ANHYDRASE"/>
    <property type="match status" value="1"/>
</dbReference>
<dbReference type="NCBIfam" id="NF007756">
    <property type="entry name" value="PRK10437.1"/>
    <property type="match status" value="1"/>
</dbReference>
<dbReference type="Gene3D" id="3.40.1050.10">
    <property type="entry name" value="Carbonic anhydrase"/>
    <property type="match status" value="1"/>
</dbReference>